<comment type="caution">
    <text evidence="3">The sequence shown here is derived from an EMBL/GenBank/DDBJ whole genome shotgun (WGS) entry which is preliminary data.</text>
</comment>
<dbReference type="PROSITE" id="PS51276">
    <property type="entry name" value="PEPTIDASE_C56_PFPI"/>
    <property type="match status" value="1"/>
</dbReference>
<evidence type="ECO:0000259" key="2">
    <source>
        <dbReference type="Pfam" id="PF01965"/>
    </source>
</evidence>
<dbReference type="AlphaFoldDB" id="A0A5B1CMX2"/>
<dbReference type="EMBL" id="VRLW01000001">
    <property type="protein sequence ID" value="KAA1261712.1"/>
    <property type="molecule type" value="Genomic_DNA"/>
</dbReference>
<reference evidence="3 4" key="1">
    <citation type="submission" date="2019-08" db="EMBL/GenBank/DDBJ databases">
        <title>Deep-cultivation of Planctomycetes and their phenomic and genomic characterization uncovers novel biology.</title>
        <authorList>
            <person name="Wiegand S."/>
            <person name="Jogler M."/>
            <person name="Boedeker C."/>
            <person name="Pinto D."/>
            <person name="Vollmers J."/>
            <person name="Rivas-Marin E."/>
            <person name="Kohn T."/>
            <person name="Peeters S.H."/>
            <person name="Heuer A."/>
            <person name="Rast P."/>
            <person name="Oberbeckmann S."/>
            <person name="Bunk B."/>
            <person name="Jeske O."/>
            <person name="Meyerdierks A."/>
            <person name="Storesund J.E."/>
            <person name="Kallscheuer N."/>
            <person name="Luecker S."/>
            <person name="Lage O.M."/>
            <person name="Pohl T."/>
            <person name="Merkel B.J."/>
            <person name="Hornburger P."/>
            <person name="Mueller R.-W."/>
            <person name="Bruemmer F."/>
            <person name="Labrenz M."/>
            <person name="Spormann A.M."/>
            <person name="Op Den Camp H."/>
            <person name="Overmann J."/>
            <person name="Amann R."/>
            <person name="Jetten M.S.M."/>
            <person name="Mascher T."/>
            <person name="Medema M.H."/>
            <person name="Devos D.P."/>
            <person name="Kaster A.-K."/>
            <person name="Ovreas L."/>
            <person name="Rohde M."/>
            <person name="Galperin M.Y."/>
            <person name="Jogler C."/>
        </authorList>
    </citation>
    <scope>NUCLEOTIDE SEQUENCE [LARGE SCALE GENOMIC DNA]</scope>
    <source>
        <strain evidence="3 4">LF1</strain>
    </source>
</reference>
<evidence type="ECO:0000256" key="1">
    <source>
        <dbReference type="ARBA" id="ARBA00008542"/>
    </source>
</evidence>
<dbReference type="NCBIfam" id="TIGR01382">
    <property type="entry name" value="PfpI"/>
    <property type="match status" value="1"/>
</dbReference>
<gene>
    <name evidence="3" type="primary">yfkM</name>
    <name evidence="3" type="ORF">LF1_42670</name>
</gene>
<dbReference type="RefSeq" id="WP_084422301.1">
    <property type="nucleotide sequence ID" value="NZ_LWSK01000005.1"/>
</dbReference>
<dbReference type="PANTHER" id="PTHR42733">
    <property type="entry name" value="DJ-1 PROTEIN"/>
    <property type="match status" value="1"/>
</dbReference>
<dbReference type="Proteomes" id="UP000322699">
    <property type="component" value="Unassembled WGS sequence"/>
</dbReference>
<dbReference type="PANTHER" id="PTHR42733:SF12">
    <property type="entry name" value="PROTEINASE"/>
    <property type="match status" value="1"/>
</dbReference>
<keyword evidence="3" id="KW-0326">Glycosidase</keyword>
<proteinExistence type="inferred from homology"/>
<organism evidence="3 4">
    <name type="scientific">Rubripirellula obstinata</name>
    <dbReference type="NCBI Taxonomy" id="406547"/>
    <lineage>
        <taxon>Bacteria</taxon>
        <taxon>Pseudomonadati</taxon>
        <taxon>Planctomycetota</taxon>
        <taxon>Planctomycetia</taxon>
        <taxon>Pirellulales</taxon>
        <taxon>Pirellulaceae</taxon>
        <taxon>Rubripirellula</taxon>
    </lineage>
</organism>
<dbReference type="InterPro" id="IPR002818">
    <property type="entry name" value="DJ-1/PfpI"/>
</dbReference>
<evidence type="ECO:0000313" key="3">
    <source>
        <dbReference type="EMBL" id="KAA1261712.1"/>
    </source>
</evidence>
<feature type="domain" description="DJ-1/PfpI" evidence="2">
    <location>
        <begin position="58"/>
        <end position="238"/>
    </location>
</feature>
<dbReference type="InterPro" id="IPR006286">
    <property type="entry name" value="C56_PfpI-like"/>
</dbReference>
<comment type="similarity">
    <text evidence="1">Belongs to the peptidase C56 family.</text>
</comment>
<keyword evidence="3" id="KW-0378">Hydrolase</keyword>
<dbReference type="GO" id="GO:0016798">
    <property type="term" value="F:hydrolase activity, acting on glycosyl bonds"/>
    <property type="evidence" value="ECO:0007669"/>
    <property type="project" value="UniProtKB-KW"/>
</dbReference>
<sequence>MSRQNESQDAIALAQSTAATPLVPSLNTDLLLSYPDDANRDLLAFLQRDENQNLLQGKRIAIVSTDGVEEIELTIPLRKLREMGAVVEVVAPESSDIGSLGIVMPALRQSHIMTIRFIEPAGWHPVDVWINDADPSNYDAVIIPGGAWNPDLLRGDPRVIKFIQTMQQDGKLVSAICHGPQVLISAGVVAGKKATSWPLMLVDLENAGVKLVDAPVVIDDNLITSRGPLDLPHFVDAIANFLSENA</sequence>
<dbReference type="Gene3D" id="3.40.50.880">
    <property type="match status" value="1"/>
</dbReference>
<name>A0A5B1CMX2_9BACT</name>
<dbReference type="InterPro" id="IPR029062">
    <property type="entry name" value="Class_I_gatase-like"/>
</dbReference>
<keyword evidence="4" id="KW-1185">Reference proteome</keyword>
<dbReference type="EC" id="3.2.-.-" evidence="3"/>
<evidence type="ECO:0000313" key="4">
    <source>
        <dbReference type="Proteomes" id="UP000322699"/>
    </source>
</evidence>
<accession>A0A5B1CMX2</accession>
<dbReference type="CDD" id="cd03134">
    <property type="entry name" value="GATase1_PfpI_like"/>
    <property type="match status" value="1"/>
</dbReference>
<dbReference type="Pfam" id="PF01965">
    <property type="entry name" value="DJ-1_PfpI"/>
    <property type="match status" value="1"/>
</dbReference>
<dbReference type="OrthoDB" id="9800516at2"/>
<dbReference type="SUPFAM" id="SSF52317">
    <property type="entry name" value="Class I glutamine amidotransferase-like"/>
    <property type="match status" value="1"/>
</dbReference>
<protein>
    <submittedName>
        <fullName evidence="3">General stress protein 18</fullName>
        <ecNumber evidence="3">3.2.-.-</ecNumber>
    </submittedName>
</protein>